<dbReference type="Proteomes" id="UP000236161">
    <property type="component" value="Unassembled WGS sequence"/>
</dbReference>
<keyword evidence="3 4" id="KW-0326">Glycosidase</keyword>
<dbReference type="InterPro" id="IPR011050">
    <property type="entry name" value="Pectin_lyase_fold/virulence"/>
</dbReference>
<dbReference type="GO" id="GO:0004650">
    <property type="term" value="F:polygalacturonase activity"/>
    <property type="evidence" value="ECO:0007669"/>
    <property type="project" value="InterPro"/>
</dbReference>
<dbReference type="AlphaFoldDB" id="A0A2I0AB14"/>
<dbReference type="GO" id="GO:0005975">
    <property type="term" value="P:carbohydrate metabolic process"/>
    <property type="evidence" value="ECO:0007669"/>
    <property type="project" value="InterPro"/>
</dbReference>
<dbReference type="PANTHER" id="PTHR31339:SF5">
    <property type="entry name" value="HYDROLASE FAMILY 28 PROTEIN, PUTATIVE, EXPRESSED-RELATED"/>
    <property type="match status" value="1"/>
</dbReference>
<sequence length="391" mass="42397">MIESGSHFTPGNPHGTRRSKHPLLHPLRLTLFEGSKGYDWHCKYKKTLAQRPHSVTITEFGAVGDGMTMNTVAFQNAVFYLRSFADKGGAQLYVPKGKWRTGSFSLISHLTLFLDKGAIIIGSQDTLQWPVVEPLPSYGRGLEISGGCYQSLIYGENLTDVVITDSCSAVCIEDSSIAVGHDAISLKSGWDEYGIAYSKPSTKIHITRVSLESPLGSALAFGSEMSGGINVVHADHLLIQNSKIGINFKTTRGRGGFIKDIAISHSEIWDTTIAIQFDGHCGNHPDESYDANALPAINRVTIKNIIGQNISVAGELIGIEHDPFTAICLSKINMTMADSHEASAPWICSNVSGFSDEVHPEPCSDLQFNFSNSSVLCYSIASHMYTLLASA</sequence>
<evidence type="ECO:0000256" key="1">
    <source>
        <dbReference type="ARBA" id="ARBA00008834"/>
    </source>
</evidence>
<keyword evidence="2 4" id="KW-0378">Hydrolase</keyword>
<dbReference type="STRING" id="1088818.A0A2I0AB14"/>
<evidence type="ECO:0000256" key="2">
    <source>
        <dbReference type="ARBA" id="ARBA00022801"/>
    </source>
</evidence>
<dbReference type="SUPFAM" id="SSF51126">
    <property type="entry name" value="Pectin lyase-like"/>
    <property type="match status" value="1"/>
</dbReference>
<dbReference type="Pfam" id="PF00295">
    <property type="entry name" value="Glyco_hydro_28"/>
    <property type="match status" value="1"/>
</dbReference>
<organism evidence="6 7">
    <name type="scientific">Apostasia shenzhenica</name>
    <dbReference type="NCBI Taxonomy" id="1088818"/>
    <lineage>
        <taxon>Eukaryota</taxon>
        <taxon>Viridiplantae</taxon>
        <taxon>Streptophyta</taxon>
        <taxon>Embryophyta</taxon>
        <taxon>Tracheophyta</taxon>
        <taxon>Spermatophyta</taxon>
        <taxon>Magnoliopsida</taxon>
        <taxon>Liliopsida</taxon>
        <taxon>Asparagales</taxon>
        <taxon>Orchidaceae</taxon>
        <taxon>Apostasioideae</taxon>
        <taxon>Apostasia</taxon>
    </lineage>
</organism>
<dbReference type="InterPro" id="IPR000743">
    <property type="entry name" value="Glyco_hydro_28"/>
</dbReference>
<evidence type="ECO:0000313" key="7">
    <source>
        <dbReference type="Proteomes" id="UP000236161"/>
    </source>
</evidence>
<dbReference type="PANTHER" id="PTHR31339">
    <property type="entry name" value="PECTIN LYASE-RELATED"/>
    <property type="match status" value="1"/>
</dbReference>
<dbReference type="EMBL" id="KZ452001">
    <property type="protein sequence ID" value="PKA52732.1"/>
    <property type="molecule type" value="Genomic_DNA"/>
</dbReference>
<feature type="region of interest" description="Disordered" evidence="5">
    <location>
        <begin position="1"/>
        <end position="21"/>
    </location>
</feature>
<evidence type="ECO:0000256" key="3">
    <source>
        <dbReference type="ARBA" id="ARBA00023295"/>
    </source>
</evidence>
<evidence type="ECO:0000313" key="6">
    <source>
        <dbReference type="EMBL" id="PKA52732.1"/>
    </source>
</evidence>
<protein>
    <submittedName>
        <fullName evidence="6">Putative polygalacturonase</fullName>
    </submittedName>
</protein>
<evidence type="ECO:0000256" key="4">
    <source>
        <dbReference type="RuleBase" id="RU361169"/>
    </source>
</evidence>
<comment type="similarity">
    <text evidence="1 4">Belongs to the glycosyl hydrolase 28 family.</text>
</comment>
<dbReference type="Gene3D" id="2.160.20.10">
    <property type="entry name" value="Single-stranded right-handed beta-helix, Pectin lyase-like"/>
    <property type="match status" value="2"/>
</dbReference>
<proteinExistence type="inferred from homology"/>
<gene>
    <name evidence="6" type="ORF">AXF42_Ash001713</name>
</gene>
<dbReference type="InterPro" id="IPR012334">
    <property type="entry name" value="Pectin_lyas_fold"/>
</dbReference>
<name>A0A2I0AB14_9ASPA</name>
<evidence type="ECO:0000256" key="5">
    <source>
        <dbReference type="SAM" id="MobiDB-lite"/>
    </source>
</evidence>
<dbReference type="OrthoDB" id="187139at2759"/>
<keyword evidence="7" id="KW-1185">Reference proteome</keyword>
<accession>A0A2I0AB14</accession>
<reference evidence="6 7" key="1">
    <citation type="journal article" date="2017" name="Nature">
        <title>The Apostasia genome and the evolution of orchids.</title>
        <authorList>
            <person name="Zhang G.Q."/>
            <person name="Liu K.W."/>
            <person name="Li Z."/>
            <person name="Lohaus R."/>
            <person name="Hsiao Y.Y."/>
            <person name="Niu S.C."/>
            <person name="Wang J.Y."/>
            <person name="Lin Y.C."/>
            <person name="Xu Q."/>
            <person name="Chen L.J."/>
            <person name="Yoshida K."/>
            <person name="Fujiwara S."/>
            <person name="Wang Z.W."/>
            <person name="Zhang Y.Q."/>
            <person name="Mitsuda N."/>
            <person name="Wang M."/>
            <person name="Liu G.H."/>
            <person name="Pecoraro L."/>
            <person name="Huang H.X."/>
            <person name="Xiao X.J."/>
            <person name="Lin M."/>
            <person name="Wu X.Y."/>
            <person name="Wu W.L."/>
            <person name="Chen Y.Y."/>
            <person name="Chang S.B."/>
            <person name="Sakamoto S."/>
            <person name="Ohme-Takagi M."/>
            <person name="Yagi M."/>
            <person name="Zeng S.J."/>
            <person name="Shen C.Y."/>
            <person name="Yeh C.M."/>
            <person name="Luo Y.B."/>
            <person name="Tsai W.C."/>
            <person name="Van de Peer Y."/>
            <person name="Liu Z.J."/>
        </authorList>
    </citation>
    <scope>NUCLEOTIDE SEQUENCE [LARGE SCALE GENOMIC DNA]</scope>
    <source>
        <strain evidence="7">cv. Shenzhen</strain>
        <tissue evidence="6">Stem</tissue>
    </source>
</reference>
<dbReference type="InterPro" id="IPR051801">
    <property type="entry name" value="GH28_Enzymes"/>
</dbReference>